<dbReference type="OrthoDB" id="9782576at2"/>
<dbReference type="EC" id="3.-.-.-" evidence="7"/>
<dbReference type="EMBL" id="AODQ01000024">
    <property type="protein sequence ID" value="EMR03505.1"/>
    <property type="molecule type" value="Genomic_DNA"/>
</dbReference>
<dbReference type="STRING" id="1279009.ADICEAN_01354"/>
<proteinExistence type="predicted"/>
<evidence type="ECO:0000256" key="2">
    <source>
        <dbReference type="ARBA" id="ARBA00022759"/>
    </source>
</evidence>
<evidence type="ECO:0000256" key="4">
    <source>
        <dbReference type="ARBA" id="ARBA00022769"/>
    </source>
</evidence>
<protein>
    <submittedName>
        <fullName evidence="7">UV DNA damage endonuclease</fullName>
        <ecNumber evidence="7">3.-.-.-</ecNumber>
    </submittedName>
</protein>
<sequence length="317" mass="36072">MIHRIGYACINQTLSDQKISVNRGMIRKTFLEKGPAYAAELIRLNLQDLARIVDWNQQHGIRFYRMSSDMFPWMSEYSLEELPGFASLADLLQTIGSTVQQYNHRISFHPGPFNVLASENEGVVAKTLKELDQHSQIMDLMGLDRSPFYKINIHVGTTLQGRKEEALATFCRNFSRLSDGSRARLTVENDDKAGMYHTGDLYQGIYRQIGIPLVFDFHHHYCHSGGIPEAEALALALSTWPEGILPVVHYSEPKSLEEKKLLRAHADLIEHRIPDYGYDFDVMVEAKSKECALLHYRQQEAEGALRDSLFASLDSLL</sequence>
<dbReference type="AlphaFoldDB" id="M7NP50"/>
<comment type="caution">
    <text evidence="7">The sequence shown here is derived from an EMBL/GenBank/DDBJ whole genome shotgun (WGS) entry which is preliminary data.</text>
</comment>
<name>M7NP50_9BACT</name>
<evidence type="ECO:0000256" key="5">
    <source>
        <dbReference type="ARBA" id="ARBA00022801"/>
    </source>
</evidence>
<keyword evidence="4" id="KW-0228">DNA excision</keyword>
<keyword evidence="8" id="KW-1185">Reference proteome</keyword>
<dbReference type="Gene3D" id="3.20.20.150">
    <property type="entry name" value="Divalent-metal-dependent TIM barrel enzymes"/>
    <property type="match status" value="1"/>
</dbReference>
<dbReference type="GO" id="GO:0009411">
    <property type="term" value="P:response to UV"/>
    <property type="evidence" value="ECO:0007669"/>
    <property type="project" value="InterPro"/>
</dbReference>
<evidence type="ECO:0000313" key="7">
    <source>
        <dbReference type="EMBL" id="EMR03505.1"/>
    </source>
</evidence>
<keyword evidence="5 7" id="KW-0378">Hydrolase</keyword>
<keyword evidence="6" id="KW-0234">DNA repair</keyword>
<keyword evidence="1" id="KW-0540">Nuclease</keyword>
<dbReference type="eggNOG" id="COG4294">
    <property type="taxonomic scope" value="Bacteria"/>
</dbReference>
<dbReference type="SUPFAM" id="SSF51658">
    <property type="entry name" value="Xylose isomerase-like"/>
    <property type="match status" value="1"/>
</dbReference>
<keyword evidence="3" id="KW-0227">DNA damage</keyword>
<dbReference type="PANTHER" id="PTHR31290:SF5">
    <property type="entry name" value="UV-DAMAGE ENDONUCLEASE"/>
    <property type="match status" value="1"/>
</dbReference>
<dbReference type="RefSeq" id="WP_009194754.1">
    <property type="nucleotide sequence ID" value="NZ_AODQ01000024.1"/>
</dbReference>
<evidence type="ECO:0000313" key="8">
    <source>
        <dbReference type="Proteomes" id="UP000011910"/>
    </source>
</evidence>
<dbReference type="GO" id="GO:0016787">
    <property type="term" value="F:hydrolase activity"/>
    <property type="evidence" value="ECO:0007669"/>
    <property type="project" value="UniProtKB-KW"/>
</dbReference>
<dbReference type="InterPro" id="IPR004601">
    <property type="entry name" value="UvdE"/>
</dbReference>
<evidence type="ECO:0000256" key="6">
    <source>
        <dbReference type="ARBA" id="ARBA00023204"/>
    </source>
</evidence>
<accession>M7NP50</accession>
<dbReference type="NCBIfam" id="TIGR00629">
    <property type="entry name" value="uvde"/>
    <property type="match status" value="1"/>
</dbReference>
<dbReference type="GO" id="GO:0004519">
    <property type="term" value="F:endonuclease activity"/>
    <property type="evidence" value="ECO:0007669"/>
    <property type="project" value="UniProtKB-KW"/>
</dbReference>
<keyword evidence="2 7" id="KW-0255">Endonuclease</keyword>
<evidence type="ECO:0000256" key="3">
    <source>
        <dbReference type="ARBA" id="ARBA00022763"/>
    </source>
</evidence>
<reference evidence="7 8" key="1">
    <citation type="journal article" date="2013" name="Genome Announc.">
        <title>Draft Genome Sequence of Cesiribacter andamanensis Strain AMV16T, Isolated from a Soil Sample from a Mud Volcano in the Andaman Islands, India.</title>
        <authorList>
            <person name="Shivaji S."/>
            <person name="Ara S."/>
            <person name="Begum Z."/>
            <person name="Srinivas T.N."/>
            <person name="Singh A."/>
            <person name="Kumar Pinnaka A."/>
        </authorList>
    </citation>
    <scope>NUCLEOTIDE SEQUENCE [LARGE SCALE GENOMIC DNA]</scope>
    <source>
        <strain evidence="7 8">AMV16</strain>
    </source>
</reference>
<dbReference type="Proteomes" id="UP000011910">
    <property type="component" value="Unassembled WGS sequence"/>
</dbReference>
<gene>
    <name evidence="7" type="primary">uvsE</name>
    <name evidence="7" type="ORF">ADICEAN_01354</name>
</gene>
<organism evidence="7 8">
    <name type="scientific">Cesiribacter andamanensis AMV16</name>
    <dbReference type="NCBI Taxonomy" id="1279009"/>
    <lineage>
        <taxon>Bacteria</taxon>
        <taxon>Pseudomonadati</taxon>
        <taxon>Bacteroidota</taxon>
        <taxon>Cytophagia</taxon>
        <taxon>Cytophagales</taxon>
        <taxon>Cesiribacteraceae</taxon>
        <taxon>Cesiribacter</taxon>
    </lineage>
</organism>
<dbReference type="InterPro" id="IPR036237">
    <property type="entry name" value="Xyl_isomerase-like_sf"/>
</dbReference>
<evidence type="ECO:0000256" key="1">
    <source>
        <dbReference type="ARBA" id="ARBA00022722"/>
    </source>
</evidence>
<dbReference type="PANTHER" id="PTHR31290">
    <property type="entry name" value="UV-DAMAGE ENDONUCLEASE"/>
    <property type="match status" value="1"/>
</dbReference>
<dbReference type="GO" id="GO:0006289">
    <property type="term" value="P:nucleotide-excision repair"/>
    <property type="evidence" value="ECO:0007669"/>
    <property type="project" value="InterPro"/>
</dbReference>
<dbReference type="Pfam" id="PF03851">
    <property type="entry name" value="UvdE"/>
    <property type="match status" value="1"/>
</dbReference>